<feature type="transmembrane region" description="Helical" evidence="1">
    <location>
        <begin position="403"/>
        <end position="421"/>
    </location>
</feature>
<dbReference type="OrthoDB" id="8957526at2"/>
<name>K9WMG5_9CYAN</name>
<dbReference type="InterPro" id="IPR029468">
    <property type="entry name" value="O-ag_pol_Wzy"/>
</dbReference>
<accession>K9WMG5</accession>
<gene>
    <name evidence="2" type="ORF">Mic7113_5763</name>
</gene>
<keyword evidence="1" id="KW-0472">Membrane</keyword>
<dbReference type="HOGENOM" id="CLU_047935_0_0_3"/>
<reference evidence="2 3" key="1">
    <citation type="submission" date="2012-06" db="EMBL/GenBank/DDBJ databases">
        <title>Finished chromosome of genome of Microcoleus sp. PCC 7113.</title>
        <authorList>
            <consortium name="US DOE Joint Genome Institute"/>
            <person name="Gugger M."/>
            <person name="Coursin T."/>
            <person name="Rippka R."/>
            <person name="Tandeau De Marsac N."/>
            <person name="Huntemann M."/>
            <person name="Wei C.-L."/>
            <person name="Han J."/>
            <person name="Detter J.C."/>
            <person name="Han C."/>
            <person name="Tapia R."/>
            <person name="Chen A."/>
            <person name="Kyrpides N."/>
            <person name="Mavromatis K."/>
            <person name="Markowitz V."/>
            <person name="Szeto E."/>
            <person name="Ivanova N."/>
            <person name="Pagani I."/>
            <person name="Pati A."/>
            <person name="Goodwin L."/>
            <person name="Nordberg H.P."/>
            <person name="Cantor M.N."/>
            <person name="Hua S.X."/>
            <person name="Woyke T."/>
            <person name="Kerfeld C.A."/>
        </authorList>
    </citation>
    <scope>NUCLEOTIDE SEQUENCE [LARGE SCALE GENOMIC DNA]</scope>
    <source>
        <strain evidence="2 3">PCC 7113</strain>
    </source>
</reference>
<organism evidence="2 3">
    <name type="scientific">Allocoleopsis franciscana PCC 7113</name>
    <dbReference type="NCBI Taxonomy" id="1173027"/>
    <lineage>
        <taxon>Bacteria</taxon>
        <taxon>Bacillati</taxon>
        <taxon>Cyanobacteriota</taxon>
        <taxon>Cyanophyceae</taxon>
        <taxon>Coleofasciculales</taxon>
        <taxon>Coleofasciculaceae</taxon>
        <taxon>Allocoleopsis</taxon>
        <taxon>Allocoleopsis franciscana</taxon>
    </lineage>
</organism>
<keyword evidence="3" id="KW-1185">Reference proteome</keyword>
<feature type="transmembrane region" description="Helical" evidence="1">
    <location>
        <begin position="80"/>
        <end position="100"/>
    </location>
</feature>
<proteinExistence type="predicted"/>
<evidence type="ECO:0008006" key="4">
    <source>
        <dbReference type="Google" id="ProtNLM"/>
    </source>
</evidence>
<evidence type="ECO:0000313" key="3">
    <source>
        <dbReference type="Proteomes" id="UP000010471"/>
    </source>
</evidence>
<feature type="transmembrane region" description="Helical" evidence="1">
    <location>
        <begin position="275"/>
        <end position="294"/>
    </location>
</feature>
<sequence length="470" mass="53349">MKLIIALLAGVVIFYLSALKWRRSVKAVFILLVFEGALRKWVLPQASEMIYFLKDVVLIGAYLNFYAFSVPKDKLPTKGGIKIVNVLIFVAMGWCIFQAFNPSLGSPLVGIFGLRGYLVYIPLIWMIPYLFDSEDELYKFLRSHLLLTIPCGLIGIVQFFSPYDSFINAYADEAAVGKATFGATLTVRITGTFSYINNYAVYLIVCFALLIALLSVKQSLKWQVLGVIALFLVSINSFMTGSRTTILAEVLFLIGYLCAKGLTRPSSAVRLLKKLILPTIIVTIAGFIWFSPAIEAFWSRATSNKDVSGRILMSFTEPIDFIKYKELDGFGTGATHQAAPTIRLILNLPPGEVIPTYFEPEMGRIALELGPIGFLFWYGLRVSILIMLLRTFLSLKTRFLRELALVAFLLQLIQINGFLVFHHTYAVYYWFLSSFIFLLPRLEQIENWQKEQQFWQEHVLSSYFPDSSYR</sequence>
<dbReference type="AlphaFoldDB" id="K9WMG5"/>
<protein>
    <recommendedName>
        <fullName evidence="4">Oligosaccharide repeat unit polymerase</fullName>
    </recommendedName>
</protein>
<dbReference type="EMBL" id="CP003630">
    <property type="protein sequence ID" value="AFZ21388.1"/>
    <property type="molecule type" value="Genomic_DNA"/>
</dbReference>
<dbReference type="eggNOG" id="COG3307">
    <property type="taxonomic scope" value="Bacteria"/>
</dbReference>
<feature type="transmembrane region" description="Helical" evidence="1">
    <location>
        <begin position="222"/>
        <end position="239"/>
    </location>
</feature>
<feature type="transmembrane region" description="Helical" evidence="1">
    <location>
        <begin position="143"/>
        <end position="161"/>
    </location>
</feature>
<dbReference type="STRING" id="1173027.Mic7113_5763"/>
<dbReference type="PANTHER" id="PTHR37422">
    <property type="entry name" value="TEICHURONIC ACID BIOSYNTHESIS PROTEIN TUAE"/>
    <property type="match status" value="1"/>
</dbReference>
<feature type="transmembrane region" description="Helical" evidence="1">
    <location>
        <begin position="112"/>
        <end position="131"/>
    </location>
</feature>
<feature type="transmembrane region" description="Helical" evidence="1">
    <location>
        <begin position="245"/>
        <end position="263"/>
    </location>
</feature>
<dbReference type="RefSeq" id="WP_015185517.1">
    <property type="nucleotide sequence ID" value="NC_019738.1"/>
</dbReference>
<evidence type="ECO:0000313" key="2">
    <source>
        <dbReference type="EMBL" id="AFZ21388.1"/>
    </source>
</evidence>
<feature type="transmembrane region" description="Helical" evidence="1">
    <location>
        <begin position="49"/>
        <end position="68"/>
    </location>
</feature>
<keyword evidence="1" id="KW-0812">Transmembrane</keyword>
<dbReference type="Pfam" id="PF14296">
    <property type="entry name" value="O-ag_pol_Wzy"/>
    <property type="match status" value="1"/>
</dbReference>
<dbReference type="PATRIC" id="fig|1173027.3.peg.6379"/>
<dbReference type="PANTHER" id="PTHR37422:SF13">
    <property type="entry name" value="LIPOPOLYSACCHARIDE BIOSYNTHESIS PROTEIN PA4999-RELATED"/>
    <property type="match status" value="1"/>
</dbReference>
<feature type="transmembrane region" description="Helical" evidence="1">
    <location>
        <begin position="372"/>
        <end position="391"/>
    </location>
</feature>
<dbReference type="InterPro" id="IPR051533">
    <property type="entry name" value="WaaL-like"/>
</dbReference>
<keyword evidence="1" id="KW-1133">Transmembrane helix</keyword>
<dbReference type="KEGG" id="mic:Mic7113_5763"/>
<evidence type="ECO:0000256" key="1">
    <source>
        <dbReference type="SAM" id="Phobius"/>
    </source>
</evidence>
<feature type="transmembrane region" description="Helical" evidence="1">
    <location>
        <begin position="199"/>
        <end position="215"/>
    </location>
</feature>
<dbReference type="Proteomes" id="UP000010471">
    <property type="component" value="Chromosome"/>
</dbReference>